<accession>A0A3N6N3W9</accession>
<dbReference type="InterPro" id="IPR050312">
    <property type="entry name" value="IolE/XylAMocC-like"/>
</dbReference>
<dbReference type="Proteomes" id="UP000281431">
    <property type="component" value="Unassembled WGS sequence"/>
</dbReference>
<dbReference type="PANTHER" id="PTHR12110">
    <property type="entry name" value="HYDROXYPYRUVATE ISOMERASE"/>
    <property type="match status" value="1"/>
</dbReference>
<dbReference type="InterPro" id="IPR013022">
    <property type="entry name" value="Xyl_isomerase-like_TIM-brl"/>
</dbReference>
<gene>
    <name evidence="2" type="ORF">EA472_03535</name>
</gene>
<protein>
    <submittedName>
        <fullName evidence="2">Sugar phosphate isomerase/epimerase</fullName>
    </submittedName>
</protein>
<dbReference type="GO" id="GO:0016853">
    <property type="term" value="F:isomerase activity"/>
    <property type="evidence" value="ECO:0007669"/>
    <property type="project" value="UniProtKB-KW"/>
</dbReference>
<keyword evidence="2" id="KW-0413">Isomerase</keyword>
<reference evidence="2 3" key="1">
    <citation type="submission" date="2018-10" db="EMBL/GenBank/DDBJ databases">
        <title>Natrarchaeobius chitinivorans gen. nov., sp. nov., and Natrarchaeobius haloalkaliphilus sp. nov., alkaliphilic, chitin-utilizing haloarchaea from hypersaline alkaline lakes.</title>
        <authorList>
            <person name="Sorokin D.Y."/>
            <person name="Elcheninov A.G."/>
            <person name="Kostrikina N.A."/>
            <person name="Bale N.J."/>
            <person name="Sinninghe Damste J.S."/>
            <person name="Khijniak T.V."/>
            <person name="Kublanov I.V."/>
            <person name="Toshchakov S.V."/>
        </authorList>
    </citation>
    <scope>NUCLEOTIDE SEQUENCE [LARGE SCALE GENOMIC DNA]</scope>
    <source>
        <strain evidence="2 3">AArcht7</strain>
    </source>
</reference>
<name>A0A3N6N3W9_NATCH</name>
<dbReference type="Gene3D" id="3.20.20.150">
    <property type="entry name" value="Divalent-metal-dependent TIM barrel enzymes"/>
    <property type="match status" value="1"/>
</dbReference>
<keyword evidence="3" id="KW-1185">Reference proteome</keyword>
<dbReference type="OrthoDB" id="192650at2157"/>
<sequence>MELGVRTVPFGETDVESLLEWLQSNGIESIECSVGGFAPSRFLDASSILENGETEVELLEAIDDVDVEIAALGCHNNPLHPDEGVASDADAELRSAIRLASRLDVDTISCFSGLPGGSADDSTPNWIVAPWPPDHSRAHRYQWESVAIPYWSELATFADDHDVTLAIEPHVNMLVHTPGDLLRLREHTTDAVAATFDPSHLYWQGIDAIDAAVALLERDAIAHAHAKDVLVQERTRRVDGVLDATSFGDGSERSWTFCRPGVGHGRAHWEALVHTLKQRGYDGHLCIEYFREEVEEPHASVEKSAHFLREIL</sequence>
<dbReference type="AlphaFoldDB" id="A0A3N6N3W9"/>
<evidence type="ECO:0000313" key="2">
    <source>
        <dbReference type="EMBL" id="RQH02387.1"/>
    </source>
</evidence>
<evidence type="ECO:0000313" key="3">
    <source>
        <dbReference type="Proteomes" id="UP000281431"/>
    </source>
</evidence>
<feature type="domain" description="Xylose isomerase-like TIM barrel" evidence="1">
    <location>
        <begin position="20"/>
        <end position="310"/>
    </location>
</feature>
<evidence type="ECO:0000259" key="1">
    <source>
        <dbReference type="Pfam" id="PF01261"/>
    </source>
</evidence>
<dbReference type="EMBL" id="REFZ01000002">
    <property type="protein sequence ID" value="RQH02387.1"/>
    <property type="molecule type" value="Genomic_DNA"/>
</dbReference>
<dbReference type="PANTHER" id="PTHR12110:SF21">
    <property type="entry name" value="XYLOSE ISOMERASE-LIKE TIM BARREL DOMAIN-CONTAINING PROTEIN"/>
    <property type="match status" value="1"/>
</dbReference>
<comment type="caution">
    <text evidence="2">The sequence shown here is derived from an EMBL/GenBank/DDBJ whole genome shotgun (WGS) entry which is preliminary data.</text>
</comment>
<organism evidence="2 3">
    <name type="scientific">Natrarchaeobius chitinivorans</name>
    <dbReference type="NCBI Taxonomy" id="1679083"/>
    <lineage>
        <taxon>Archaea</taxon>
        <taxon>Methanobacteriati</taxon>
        <taxon>Methanobacteriota</taxon>
        <taxon>Stenosarchaea group</taxon>
        <taxon>Halobacteria</taxon>
        <taxon>Halobacteriales</taxon>
        <taxon>Natrialbaceae</taxon>
        <taxon>Natrarchaeobius</taxon>
    </lineage>
</organism>
<proteinExistence type="predicted"/>
<dbReference type="SUPFAM" id="SSF51658">
    <property type="entry name" value="Xylose isomerase-like"/>
    <property type="match status" value="1"/>
</dbReference>
<dbReference type="Pfam" id="PF01261">
    <property type="entry name" value="AP_endonuc_2"/>
    <property type="match status" value="1"/>
</dbReference>
<dbReference type="InterPro" id="IPR036237">
    <property type="entry name" value="Xyl_isomerase-like_sf"/>
</dbReference>